<protein>
    <recommendedName>
        <fullName evidence="7">Alpha,alpha-trehalose-phosphate synthase</fullName>
        <ecNumber evidence="7">2.4.1.15</ecNumber>
    </recommendedName>
</protein>
<evidence type="ECO:0000313" key="9">
    <source>
        <dbReference type="Proteomes" id="UP000053467"/>
    </source>
</evidence>
<gene>
    <name evidence="8" type="ORF">XE03_1853</name>
</gene>
<evidence type="ECO:0000256" key="6">
    <source>
        <dbReference type="ARBA" id="ARBA00048039"/>
    </source>
</evidence>
<evidence type="ECO:0000256" key="7">
    <source>
        <dbReference type="NCBIfam" id="TIGR02400"/>
    </source>
</evidence>
<evidence type="ECO:0000256" key="5">
    <source>
        <dbReference type="ARBA" id="ARBA00022679"/>
    </source>
</evidence>
<dbReference type="SUPFAM" id="SSF56784">
    <property type="entry name" value="HAD-like"/>
    <property type="match status" value="1"/>
</dbReference>
<organism evidence="8 9">
    <name type="scientific">candidate division TA06 bacterium 34_109</name>
    <dbReference type="NCBI Taxonomy" id="1635277"/>
    <lineage>
        <taxon>Bacteria</taxon>
        <taxon>Bacteria division TA06</taxon>
    </lineage>
</organism>
<dbReference type="PANTHER" id="PTHR10788">
    <property type="entry name" value="TREHALOSE-6-PHOSPHATE SYNTHASE"/>
    <property type="match status" value="1"/>
</dbReference>
<dbReference type="InterPro" id="IPR001830">
    <property type="entry name" value="Glyco_trans_20"/>
</dbReference>
<dbReference type="CDD" id="cd01627">
    <property type="entry name" value="HAD_TPP"/>
    <property type="match status" value="1"/>
</dbReference>
<dbReference type="CDD" id="cd03788">
    <property type="entry name" value="GT20_TPS"/>
    <property type="match status" value="1"/>
</dbReference>
<dbReference type="GO" id="GO:0003825">
    <property type="term" value="F:alpha,alpha-trehalose-phosphate synthase (UDP-forming) activity"/>
    <property type="evidence" value="ECO:0007669"/>
    <property type="project" value="UniProtKB-UniRule"/>
</dbReference>
<dbReference type="AlphaFoldDB" id="A0A101HYS2"/>
<dbReference type="Proteomes" id="UP000053467">
    <property type="component" value="Unassembled WGS sequence"/>
</dbReference>
<comment type="similarity">
    <text evidence="3">Belongs to the glycosyltransferase 20 family.</text>
</comment>
<dbReference type="EC" id="2.4.1.15" evidence="7"/>
<dbReference type="Pfam" id="PF02358">
    <property type="entry name" value="Trehalose_PPase"/>
    <property type="match status" value="1"/>
</dbReference>
<dbReference type="GO" id="GO:0004805">
    <property type="term" value="F:trehalose-phosphatase activity"/>
    <property type="evidence" value="ECO:0007669"/>
    <property type="project" value="TreeGrafter"/>
</dbReference>
<dbReference type="InterPro" id="IPR006379">
    <property type="entry name" value="HAD-SF_hydro_IIB"/>
</dbReference>
<evidence type="ECO:0000256" key="1">
    <source>
        <dbReference type="ARBA" id="ARBA00005199"/>
    </source>
</evidence>
<dbReference type="NCBIfam" id="TIGR02400">
    <property type="entry name" value="trehalose_OtsA"/>
    <property type="match status" value="1"/>
</dbReference>
<dbReference type="InterPro" id="IPR036412">
    <property type="entry name" value="HAD-like_sf"/>
</dbReference>
<accession>A0A101HYS2</accession>
<evidence type="ECO:0000256" key="2">
    <source>
        <dbReference type="ARBA" id="ARBA00006330"/>
    </source>
</evidence>
<comment type="catalytic activity">
    <reaction evidence="6">
        <text>D-glucose 6-phosphate + UDP-alpha-D-glucose = alpha,alpha-trehalose 6-phosphate + UDP + H(+)</text>
        <dbReference type="Rhea" id="RHEA:18889"/>
        <dbReference type="ChEBI" id="CHEBI:15378"/>
        <dbReference type="ChEBI" id="CHEBI:58223"/>
        <dbReference type="ChEBI" id="CHEBI:58429"/>
        <dbReference type="ChEBI" id="CHEBI:58885"/>
        <dbReference type="ChEBI" id="CHEBI:61548"/>
        <dbReference type="EC" id="2.4.1.15"/>
    </reaction>
</comment>
<dbReference type="GO" id="GO:0005992">
    <property type="term" value="P:trehalose biosynthetic process"/>
    <property type="evidence" value="ECO:0007669"/>
    <property type="project" value="UniProtKB-UniRule"/>
</dbReference>
<dbReference type="EMBL" id="LGGX01000038">
    <property type="protein sequence ID" value="KUK85866.1"/>
    <property type="molecule type" value="Genomic_DNA"/>
</dbReference>
<proteinExistence type="inferred from homology"/>
<evidence type="ECO:0000256" key="3">
    <source>
        <dbReference type="ARBA" id="ARBA00008799"/>
    </source>
</evidence>
<evidence type="ECO:0000313" key="8">
    <source>
        <dbReference type="EMBL" id="KUK85866.1"/>
    </source>
</evidence>
<keyword evidence="4" id="KW-0328">Glycosyltransferase</keyword>
<dbReference type="NCBIfam" id="NF011071">
    <property type="entry name" value="PRK14501.1"/>
    <property type="match status" value="1"/>
</dbReference>
<reference evidence="9" key="1">
    <citation type="journal article" date="2015" name="MBio">
        <title>Genome-Resolved Metagenomic Analysis Reveals Roles for Candidate Phyla and Other Microbial Community Members in Biogeochemical Transformations in Oil Reservoirs.</title>
        <authorList>
            <person name="Hu P."/>
            <person name="Tom L."/>
            <person name="Singh A."/>
            <person name="Thomas B.C."/>
            <person name="Baker B.J."/>
            <person name="Piceno Y.M."/>
            <person name="Andersen G.L."/>
            <person name="Banfield J.F."/>
        </authorList>
    </citation>
    <scope>NUCLEOTIDE SEQUENCE [LARGE SCALE GENOMIC DNA]</scope>
</reference>
<dbReference type="NCBIfam" id="TIGR01484">
    <property type="entry name" value="HAD-SF-IIB"/>
    <property type="match status" value="1"/>
</dbReference>
<evidence type="ECO:0000256" key="4">
    <source>
        <dbReference type="ARBA" id="ARBA00022676"/>
    </source>
</evidence>
<name>A0A101HYS2_UNCT6</name>
<comment type="caution">
    <text evidence="8">The sequence shown here is derived from an EMBL/GenBank/DDBJ whole genome shotgun (WGS) entry which is preliminary data.</text>
</comment>
<dbReference type="InterPro" id="IPR023214">
    <property type="entry name" value="HAD_sf"/>
</dbReference>
<dbReference type="InterPro" id="IPR003337">
    <property type="entry name" value="Trehalose_PPase"/>
</dbReference>
<dbReference type="Gene3D" id="3.40.50.2000">
    <property type="entry name" value="Glycogen Phosphorylase B"/>
    <property type="match status" value="2"/>
</dbReference>
<comment type="similarity">
    <text evidence="2">In the C-terminal section; belongs to the trehalose phosphatase family.</text>
</comment>
<dbReference type="Gene3D" id="3.40.50.1000">
    <property type="entry name" value="HAD superfamily/HAD-like"/>
    <property type="match status" value="1"/>
</dbReference>
<dbReference type="Gene3D" id="3.30.70.1020">
    <property type="entry name" value="Trehalose-6-phosphate phosphatase related protein, domain 2"/>
    <property type="match status" value="1"/>
</dbReference>
<dbReference type="SUPFAM" id="SSF53756">
    <property type="entry name" value="UDP-Glycosyltransferase/glycogen phosphorylase"/>
    <property type="match status" value="1"/>
</dbReference>
<dbReference type="GO" id="GO:0005829">
    <property type="term" value="C:cytosol"/>
    <property type="evidence" value="ECO:0007669"/>
    <property type="project" value="TreeGrafter"/>
</dbReference>
<dbReference type="NCBIfam" id="TIGR00685">
    <property type="entry name" value="T6PP"/>
    <property type="match status" value="1"/>
</dbReference>
<dbReference type="InterPro" id="IPR012766">
    <property type="entry name" value="Trehalose_OtsA"/>
</dbReference>
<keyword evidence="5" id="KW-0808">Transferase</keyword>
<dbReference type="PANTHER" id="PTHR10788:SF106">
    <property type="entry name" value="BCDNA.GH08860"/>
    <property type="match status" value="1"/>
</dbReference>
<dbReference type="PATRIC" id="fig|1635277.3.peg.1987"/>
<sequence>MSRIMVVSNRLPITVTKIKDKLTCHESVGGLATGISSFQKEYKCLWVGWPGIATDQLDNEERESLSVRIDKMGYYPVFLSQAHIEDYYNGFCNKTIWPLFHCFTQYTEYVNQLWEAYRHVNQIFCQTILDIIHPHDIIWIHDYHLMLLPQLLRKRMPNLSIGFFLHIPFPPTEIFRLLPWRREILEGLMGSDLIGFHTYDYVRNFLDSLLRLRGYENSLGQINYQNRIVKVDCFPMGIDFDRFFYSSEQKKTKKEIQKIRRKIKKNKIIISVDRLDYTKGILERLKAFSTFLEDNPECLEKVIMIMVAVPSRTDVEQYQQLKQQVDETIGYINGKFGKIGWSPIWYLYRSLPFHELSALYYIADVALITPLKDGMNLIAKEYIATKKDTLGVLILSEMTGAANEMGEALIVNPNNQTQVCWSLKYALNMEEKEQQKRILNLQKRLKNYDVKKWAEDFKENLVKIKITQKNLTAKYLSPKNRLKIIKDYKKSHQRLFLIDYDGTLVPHYLKLKQYLPSQEVIDTINLLSQDPRNKVVIVSGREKDVLESWFKNVRVDLIAEHGAWLKKNSQEWKTIEPLKKEWKDQIRPILELYTNRTPGSFIQEKEYSLIWNYSNTEPSFGRTRAMELMDSLTHLTANLNLEVNHGEKVIEIKSTGINKGTTAYQWISEKNWDFIMAIGDDWSDEETFAHLPDSAYSIKVGQGLSRSKYNINSSTEVRALLKELAKKSLSTK</sequence>
<comment type="pathway">
    <text evidence="1">Glycan biosynthesis; trehalose biosynthesis.</text>
</comment>
<dbReference type="UniPathway" id="UPA00299"/>
<dbReference type="Pfam" id="PF00982">
    <property type="entry name" value="Glyco_transf_20"/>
    <property type="match status" value="1"/>
</dbReference>